<dbReference type="PANTHER" id="PTHR23507:SF1">
    <property type="entry name" value="FI18259P1-RELATED"/>
    <property type="match status" value="1"/>
</dbReference>
<dbReference type="EMBL" id="DS022244">
    <property type="protein sequence ID" value="EWG40326.1"/>
    <property type="molecule type" value="Genomic_DNA"/>
</dbReference>
<dbReference type="OrthoDB" id="194139at2759"/>
<dbReference type="GO" id="GO:0016020">
    <property type="term" value="C:membrane"/>
    <property type="evidence" value="ECO:0007669"/>
    <property type="project" value="UniProtKB-SubCell"/>
</dbReference>
<dbReference type="InterPro" id="IPR036259">
    <property type="entry name" value="MFS_trans_sf"/>
</dbReference>
<dbReference type="GO" id="GO:0022857">
    <property type="term" value="F:transmembrane transporter activity"/>
    <property type="evidence" value="ECO:0007669"/>
    <property type="project" value="InterPro"/>
</dbReference>
<evidence type="ECO:0000313" key="7">
    <source>
        <dbReference type="EMBL" id="EWG40326.1"/>
    </source>
</evidence>
<feature type="transmembrane region" description="Helical" evidence="6">
    <location>
        <begin position="256"/>
        <end position="273"/>
    </location>
</feature>
<evidence type="ECO:0000256" key="5">
    <source>
        <dbReference type="ARBA" id="ARBA00023180"/>
    </source>
</evidence>
<feature type="transmembrane region" description="Helical" evidence="6">
    <location>
        <begin position="186"/>
        <end position="208"/>
    </location>
</feature>
<dbReference type="RefSeq" id="XP_018746517.1">
    <property type="nucleotide sequence ID" value="XM_018890233.1"/>
</dbReference>
<accession>W7LPC2</accession>
<feature type="transmembrane region" description="Helical" evidence="6">
    <location>
        <begin position="127"/>
        <end position="145"/>
    </location>
</feature>
<dbReference type="Gene3D" id="1.20.1250.20">
    <property type="entry name" value="MFS general substrate transporter like domains"/>
    <property type="match status" value="1"/>
</dbReference>
<dbReference type="GeneID" id="30060956"/>
<dbReference type="Proteomes" id="UP000009096">
    <property type="component" value="Chromosome 5"/>
</dbReference>
<feature type="transmembrane region" description="Helical" evidence="6">
    <location>
        <begin position="152"/>
        <end position="174"/>
    </location>
</feature>
<evidence type="ECO:0008006" key="9">
    <source>
        <dbReference type="Google" id="ProtNLM"/>
    </source>
</evidence>
<evidence type="ECO:0000256" key="6">
    <source>
        <dbReference type="SAM" id="Phobius"/>
    </source>
</evidence>
<sequence length="379" mass="41233">MWSRPYTMPRDYLLPFISACLFVIQLGLSVSDLPSIKLMQDIVCKHVHRIDSPELLPEERCRDEPVQQRLNFIMKGMQISATISASVVAFPLGVLSDRIGRLPVLGASILSMILSESYAMFVCWKSGMIPLEAIWCVGVALLFGGGRSVAEATVFAIIADTWVVASVLAAQLVGPVLSGELVRSSVWMPLFLSLGLVLGGGIILVSLTPETLKLKQPRGVVSVGLYDDDLESNMLSLEPPKRTSVMVTFKSMVSRPLLWIIPGAVMTIPLATVQTDIAIRLMPIQFNWPLKRSILIVSLRSLVTLLTLSSQMFNSSSGEFIAILSWLPLHDDGKKGSLHHCRPSRVGTGLGSTYALPRHVSWDDGGGESRDAIRAAGGL</sequence>
<dbReference type="SUPFAM" id="SSF103473">
    <property type="entry name" value="MFS general substrate transporter"/>
    <property type="match status" value="1"/>
</dbReference>
<evidence type="ECO:0000256" key="2">
    <source>
        <dbReference type="ARBA" id="ARBA00022692"/>
    </source>
</evidence>
<feature type="transmembrane region" description="Helical" evidence="6">
    <location>
        <begin position="12"/>
        <end position="30"/>
    </location>
</feature>
<comment type="subcellular location">
    <subcellularLocation>
        <location evidence="1">Membrane</location>
        <topology evidence="1">Multi-pass membrane protein</topology>
    </subcellularLocation>
</comment>
<keyword evidence="8" id="KW-1185">Reference proteome</keyword>
<protein>
    <recommendedName>
        <fullName evidence="9">Major facilitator superfamily (MFS) profile domain-containing protein</fullName>
    </recommendedName>
</protein>
<dbReference type="EMBL" id="CM000582">
    <property type="protein sequence ID" value="EWG40326.1"/>
    <property type="molecule type" value="Genomic_DNA"/>
</dbReference>
<name>W7LPC2_GIBM7</name>
<evidence type="ECO:0000256" key="4">
    <source>
        <dbReference type="ARBA" id="ARBA00023136"/>
    </source>
</evidence>
<feature type="transmembrane region" description="Helical" evidence="6">
    <location>
        <begin position="102"/>
        <end position="121"/>
    </location>
</feature>
<dbReference type="InterPro" id="IPR011701">
    <property type="entry name" value="MFS"/>
</dbReference>
<dbReference type="Pfam" id="PF07690">
    <property type="entry name" value="MFS_1"/>
    <property type="match status" value="1"/>
</dbReference>
<dbReference type="VEuPathDB" id="FungiDB:FVEG_02768"/>
<organism evidence="7 8">
    <name type="scientific">Gibberella moniliformis (strain M3125 / FGSC 7600)</name>
    <name type="common">Maize ear and stalk rot fungus</name>
    <name type="synonym">Fusarium verticillioides</name>
    <dbReference type="NCBI Taxonomy" id="334819"/>
    <lineage>
        <taxon>Eukaryota</taxon>
        <taxon>Fungi</taxon>
        <taxon>Dikarya</taxon>
        <taxon>Ascomycota</taxon>
        <taxon>Pezizomycotina</taxon>
        <taxon>Sordariomycetes</taxon>
        <taxon>Hypocreomycetidae</taxon>
        <taxon>Hypocreales</taxon>
        <taxon>Nectriaceae</taxon>
        <taxon>Fusarium</taxon>
        <taxon>Fusarium fujikuroi species complex</taxon>
    </lineage>
</organism>
<gene>
    <name evidence="7" type="ORF">FVEG_02768</name>
</gene>
<dbReference type="AlphaFoldDB" id="W7LPC2"/>
<keyword evidence="5" id="KW-0325">Glycoprotein</keyword>
<dbReference type="PANTHER" id="PTHR23507">
    <property type="entry name" value="ZGC:174356"/>
    <property type="match status" value="1"/>
</dbReference>
<keyword evidence="3 6" id="KW-1133">Transmembrane helix</keyword>
<proteinExistence type="predicted"/>
<evidence type="ECO:0000256" key="3">
    <source>
        <dbReference type="ARBA" id="ARBA00022989"/>
    </source>
</evidence>
<keyword evidence="4 6" id="KW-0472">Membrane</keyword>
<dbReference type="KEGG" id="fvr:FVEG_02768"/>
<evidence type="ECO:0000313" key="8">
    <source>
        <dbReference type="Proteomes" id="UP000009096"/>
    </source>
</evidence>
<feature type="transmembrane region" description="Helical" evidence="6">
    <location>
        <begin position="72"/>
        <end position="95"/>
    </location>
</feature>
<reference evidence="7 8" key="1">
    <citation type="journal article" date="2010" name="Nature">
        <title>Comparative genomics reveals mobile pathogenicity chromosomes in Fusarium.</title>
        <authorList>
            <person name="Ma L.J."/>
            <person name="van der Does H.C."/>
            <person name="Borkovich K.A."/>
            <person name="Coleman J.J."/>
            <person name="Daboussi M.J."/>
            <person name="Di Pietro A."/>
            <person name="Dufresne M."/>
            <person name="Freitag M."/>
            <person name="Grabherr M."/>
            <person name="Henrissat B."/>
            <person name="Houterman P.M."/>
            <person name="Kang S."/>
            <person name="Shim W.B."/>
            <person name="Woloshuk C."/>
            <person name="Xie X."/>
            <person name="Xu J.R."/>
            <person name="Antoniw J."/>
            <person name="Baker S.E."/>
            <person name="Bluhm B.H."/>
            <person name="Breakspear A."/>
            <person name="Brown D.W."/>
            <person name="Butchko R.A."/>
            <person name="Chapman S."/>
            <person name="Coulson R."/>
            <person name="Coutinho P.M."/>
            <person name="Danchin E.G."/>
            <person name="Diener A."/>
            <person name="Gale L.R."/>
            <person name="Gardiner D.M."/>
            <person name="Goff S."/>
            <person name="Hammond-Kosack K.E."/>
            <person name="Hilburn K."/>
            <person name="Hua-Van A."/>
            <person name="Jonkers W."/>
            <person name="Kazan K."/>
            <person name="Kodira C.D."/>
            <person name="Koehrsen M."/>
            <person name="Kumar L."/>
            <person name="Lee Y.H."/>
            <person name="Li L."/>
            <person name="Manners J.M."/>
            <person name="Miranda-Saavedra D."/>
            <person name="Mukherjee M."/>
            <person name="Park G."/>
            <person name="Park J."/>
            <person name="Park S.Y."/>
            <person name="Proctor R.H."/>
            <person name="Regev A."/>
            <person name="Ruiz-Roldan M.C."/>
            <person name="Sain D."/>
            <person name="Sakthikumar S."/>
            <person name="Sykes S."/>
            <person name="Schwartz D.C."/>
            <person name="Turgeon B.G."/>
            <person name="Wapinski I."/>
            <person name="Yoder O."/>
            <person name="Young S."/>
            <person name="Zeng Q."/>
            <person name="Zhou S."/>
            <person name="Galagan J."/>
            <person name="Cuomo C.A."/>
            <person name="Kistler H.C."/>
            <person name="Rep M."/>
        </authorList>
    </citation>
    <scope>NUCLEOTIDE SEQUENCE [LARGE SCALE GENOMIC DNA]</scope>
    <source>
        <strain evidence="8">M3125 / FGSC 7600</strain>
    </source>
</reference>
<evidence type="ECO:0000256" key="1">
    <source>
        <dbReference type="ARBA" id="ARBA00004141"/>
    </source>
</evidence>
<keyword evidence="2 6" id="KW-0812">Transmembrane</keyword>